<keyword evidence="2" id="KW-0694">RNA-binding</keyword>
<dbReference type="EC" id="3.1.1.-" evidence="2"/>
<name>A0A7G1G8T1_9BACT</name>
<accession>A0A7G1G8T1</accession>
<evidence type="ECO:0000256" key="1">
    <source>
        <dbReference type="ARBA" id="ARBA00009673"/>
    </source>
</evidence>
<comment type="subcellular location">
    <subcellularLocation>
        <location evidence="2">Cytoplasm</location>
    </subcellularLocation>
</comment>
<dbReference type="GO" id="GO:0005737">
    <property type="term" value="C:cytoplasm"/>
    <property type="evidence" value="ECO:0007669"/>
    <property type="project" value="UniProtKB-SubCell"/>
</dbReference>
<keyword evidence="2" id="KW-0820">tRNA-binding</keyword>
<dbReference type="HAMAP" id="MF_00518">
    <property type="entry name" value="Deacylase_Dtd"/>
    <property type="match status" value="1"/>
</dbReference>
<dbReference type="Pfam" id="PF02580">
    <property type="entry name" value="Tyr_Deacylase"/>
    <property type="match status" value="1"/>
</dbReference>
<dbReference type="EMBL" id="AP018712">
    <property type="protein sequence ID" value="BBE31377.1"/>
    <property type="molecule type" value="Genomic_DNA"/>
</dbReference>
<evidence type="ECO:0000256" key="2">
    <source>
        <dbReference type="HAMAP-Rule" id="MF_00518"/>
    </source>
</evidence>
<dbReference type="GO" id="GO:0043908">
    <property type="term" value="F:Ser(Gly)-tRNA(Ala) hydrolase activity"/>
    <property type="evidence" value="ECO:0007669"/>
    <property type="project" value="UniProtKB-UniRule"/>
</dbReference>
<dbReference type="PANTHER" id="PTHR10472:SF5">
    <property type="entry name" value="D-AMINOACYL-TRNA DEACYLASE 1"/>
    <property type="match status" value="1"/>
</dbReference>
<dbReference type="CDD" id="cd00563">
    <property type="entry name" value="Dtyr_deacylase"/>
    <property type="match status" value="1"/>
</dbReference>
<evidence type="ECO:0000313" key="4">
    <source>
        <dbReference type="Proteomes" id="UP000516361"/>
    </source>
</evidence>
<organism evidence="3 4">
    <name type="scientific">Tepiditoga spiralis</name>
    <dbReference type="NCBI Taxonomy" id="2108365"/>
    <lineage>
        <taxon>Bacteria</taxon>
        <taxon>Thermotogati</taxon>
        <taxon>Thermotogota</taxon>
        <taxon>Thermotogae</taxon>
        <taxon>Petrotogales</taxon>
        <taxon>Petrotogaceae</taxon>
        <taxon>Tepiditoga</taxon>
    </lineage>
</organism>
<dbReference type="GO" id="GO:0106026">
    <property type="term" value="F:Gly-tRNA(Ala) deacylase activity"/>
    <property type="evidence" value="ECO:0007669"/>
    <property type="project" value="UniProtKB-UniRule"/>
</dbReference>
<dbReference type="GO" id="GO:0000049">
    <property type="term" value="F:tRNA binding"/>
    <property type="evidence" value="ECO:0007669"/>
    <property type="project" value="UniProtKB-UniRule"/>
</dbReference>
<dbReference type="KEGG" id="ocy:OSSY52_15180"/>
<protein>
    <recommendedName>
        <fullName evidence="2">D-aminoacyl-tRNA deacylase</fullName>
        <shortName evidence="2">DTD</shortName>
        <ecNumber evidence="2">3.1.1.96</ecNumber>
    </recommendedName>
    <alternativeName>
        <fullName evidence="2">Gly-tRNA(Ala) deacylase</fullName>
        <ecNumber evidence="2">3.1.1.-</ecNumber>
    </alternativeName>
</protein>
<dbReference type="NCBIfam" id="TIGR00256">
    <property type="entry name" value="D-aminoacyl-tRNA deacylase"/>
    <property type="match status" value="1"/>
</dbReference>
<comment type="similarity">
    <text evidence="1 2">Belongs to the DTD family.</text>
</comment>
<keyword evidence="2" id="KW-0963">Cytoplasm</keyword>
<comment type="subunit">
    <text evidence="2">Homodimer.</text>
</comment>
<dbReference type="RefSeq" id="WP_190613874.1">
    <property type="nucleotide sequence ID" value="NZ_AP018712.1"/>
</dbReference>
<sequence length="150" mass="16936">MRAVIQRVLNASVAVDEKTVGSIKNGILVLLGISPEDTEKDIKWLADKILGLRIFEDEQEKMNKSLLDINGELLIISQFTLYGDCRKGKRPSFTLSAKPELAKKMYDKFVNYIINNYDIKVETGIFQADMKVSLVNDGPVTFMLDSTKLF</sequence>
<dbReference type="InterPro" id="IPR003732">
    <property type="entry name" value="Daa-tRNA_deacyls_DTD"/>
</dbReference>
<dbReference type="Gene3D" id="3.50.80.10">
    <property type="entry name" value="D-tyrosyl-tRNA(Tyr) deacylase"/>
    <property type="match status" value="1"/>
</dbReference>
<feature type="short sequence motif" description="Gly-cisPro motif, important for rejection of L-amino acids" evidence="2">
    <location>
        <begin position="138"/>
        <end position="139"/>
    </location>
</feature>
<comment type="catalytic activity">
    <reaction evidence="2">
        <text>a D-aminoacyl-tRNA + H2O = a tRNA + a D-alpha-amino acid + H(+)</text>
        <dbReference type="Rhea" id="RHEA:13953"/>
        <dbReference type="Rhea" id="RHEA-COMP:10123"/>
        <dbReference type="Rhea" id="RHEA-COMP:10124"/>
        <dbReference type="ChEBI" id="CHEBI:15377"/>
        <dbReference type="ChEBI" id="CHEBI:15378"/>
        <dbReference type="ChEBI" id="CHEBI:59871"/>
        <dbReference type="ChEBI" id="CHEBI:78442"/>
        <dbReference type="ChEBI" id="CHEBI:79333"/>
        <dbReference type="EC" id="3.1.1.96"/>
    </reaction>
</comment>
<gene>
    <name evidence="2 3" type="primary">dtd</name>
    <name evidence="3" type="ORF">OSSY52_15180</name>
</gene>
<dbReference type="Proteomes" id="UP000516361">
    <property type="component" value="Chromosome"/>
</dbReference>
<dbReference type="InterPro" id="IPR023509">
    <property type="entry name" value="DTD-like_sf"/>
</dbReference>
<reference evidence="3 4" key="1">
    <citation type="submission" date="2018-06" db="EMBL/GenBank/DDBJ databases">
        <title>Genome sequencing of Oceanotoga sp. sy52.</title>
        <authorList>
            <person name="Mori K."/>
        </authorList>
    </citation>
    <scope>NUCLEOTIDE SEQUENCE [LARGE SCALE GENOMIC DNA]</scope>
    <source>
        <strain evidence="4">sy52</strain>
    </source>
</reference>
<dbReference type="InParanoid" id="A0A7G1G8T1"/>
<dbReference type="SUPFAM" id="SSF69500">
    <property type="entry name" value="DTD-like"/>
    <property type="match status" value="1"/>
</dbReference>
<dbReference type="GO" id="GO:0019478">
    <property type="term" value="P:D-amino acid catabolic process"/>
    <property type="evidence" value="ECO:0007669"/>
    <property type="project" value="UniProtKB-UniRule"/>
</dbReference>
<evidence type="ECO:0000313" key="3">
    <source>
        <dbReference type="EMBL" id="BBE31377.1"/>
    </source>
</evidence>
<comment type="catalytic activity">
    <reaction evidence="2">
        <text>glycyl-tRNA(Ala) + H2O = tRNA(Ala) + glycine + H(+)</text>
        <dbReference type="Rhea" id="RHEA:53744"/>
        <dbReference type="Rhea" id="RHEA-COMP:9657"/>
        <dbReference type="Rhea" id="RHEA-COMP:13640"/>
        <dbReference type="ChEBI" id="CHEBI:15377"/>
        <dbReference type="ChEBI" id="CHEBI:15378"/>
        <dbReference type="ChEBI" id="CHEBI:57305"/>
        <dbReference type="ChEBI" id="CHEBI:78442"/>
        <dbReference type="ChEBI" id="CHEBI:78522"/>
    </reaction>
</comment>
<dbReference type="GO" id="GO:0051500">
    <property type="term" value="F:D-tyrosyl-tRNA(Tyr) deacylase activity"/>
    <property type="evidence" value="ECO:0007669"/>
    <property type="project" value="TreeGrafter"/>
</dbReference>
<keyword evidence="4" id="KW-1185">Reference proteome</keyword>
<dbReference type="EC" id="3.1.1.96" evidence="2"/>
<comment type="function">
    <text evidence="2">An aminoacyl-tRNA editing enzyme that deacylates mischarged D-aminoacyl-tRNAs. Also deacylates mischarged glycyl-tRNA(Ala), protecting cells against glycine mischarging by AlaRS. Acts via tRNA-based rather than protein-based catalysis; rejects L-amino acids rather than detecting D-amino acids in the active site. By recycling D-aminoacyl-tRNA to D-amino acids and free tRNA molecules, this enzyme counteracts the toxicity associated with the formation of D-aminoacyl-tRNA entities in vivo and helps enforce protein L-homochirality.</text>
</comment>
<proteinExistence type="inferred from homology"/>
<dbReference type="AlphaFoldDB" id="A0A7G1G8T1"/>
<dbReference type="FunCoup" id="A0A7G1G8T1">
    <property type="interactions" value="287"/>
</dbReference>
<dbReference type="PANTHER" id="PTHR10472">
    <property type="entry name" value="D-TYROSYL-TRNA TYR DEACYLASE"/>
    <property type="match status" value="1"/>
</dbReference>
<keyword evidence="2" id="KW-0378">Hydrolase</keyword>
<comment type="domain">
    <text evidence="2">A Gly-cisPro motif from one monomer fits into the active site of the other monomer to allow specific chiral rejection of L-amino acids.</text>
</comment>
<dbReference type="FunFam" id="3.50.80.10:FF:000001">
    <property type="entry name" value="D-aminoacyl-tRNA deacylase"/>
    <property type="match status" value="1"/>
</dbReference>